<dbReference type="InterPro" id="IPR050289">
    <property type="entry name" value="TorD/DmsD_chaperones"/>
</dbReference>
<dbReference type="InterPro" id="IPR020945">
    <property type="entry name" value="DMSO/NO3_reduct_chaperone"/>
</dbReference>
<accession>A0ABS5I6G0</accession>
<keyword evidence="3" id="KW-1185">Reference proteome</keyword>
<evidence type="ECO:0000256" key="1">
    <source>
        <dbReference type="ARBA" id="ARBA00023186"/>
    </source>
</evidence>
<name>A0ABS5I6G0_9GAMM</name>
<organism evidence="2 3">
    <name type="scientific">Shewanella intestini</name>
    <dbReference type="NCBI Taxonomy" id="2017544"/>
    <lineage>
        <taxon>Bacteria</taxon>
        <taxon>Pseudomonadati</taxon>
        <taxon>Pseudomonadota</taxon>
        <taxon>Gammaproteobacteria</taxon>
        <taxon>Alteromonadales</taxon>
        <taxon>Shewanellaceae</taxon>
        <taxon>Shewanella</taxon>
    </lineage>
</organism>
<proteinExistence type="predicted"/>
<dbReference type="Pfam" id="PF02613">
    <property type="entry name" value="Nitrate_red_del"/>
    <property type="match status" value="1"/>
</dbReference>
<keyword evidence="1" id="KW-0143">Chaperone</keyword>
<gene>
    <name evidence="2" type="ORF">G3R48_16730</name>
</gene>
<dbReference type="Gene3D" id="1.10.3480.10">
    <property type="entry name" value="TorD-like"/>
    <property type="match status" value="1"/>
</dbReference>
<dbReference type="EMBL" id="JAAIKR010000027">
    <property type="protein sequence ID" value="MBR9729616.1"/>
    <property type="molecule type" value="Genomic_DNA"/>
</dbReference>
<evidence type="ECO:0000313" key="3">
    <source>
        <dbReference type="Proteomes" id="UP000811844"/>
    </source>
</evidence>
<dbReference type="Proteomes" id="UP000811844">
    <property type="component" value="Unassembled WGS sequence"/>
</dbReference>
<comment type="caution">
    <text evidence="2">The sequence shown here is derived from an EMBL/GenBank/DDBJ whole genome shotgun (WGS) entry which is preliminary data.</text>
</comment>
<evidence type="ECO:0000313" key="2">
    <source>
        <dbReference type="EMBL" id="MBR9729616.1"/>
    </source>
</evidence>
<dbReference type="InterPro" id="IPR036411">
    <property type="entry name" value="TorD-like_sf"/>
</dbReference>
<protein>
    <submittedName>
        <fullName evidence="2">Molecular chaperone TorD</fullName>
    </submittedName>
</protein>
<dbReference type="PANTHER" id="PTHR34227">
    <property type="entry name" value="CHAPERONE PROTEIN YCDY"/>
    <property type="match status" value="1"/>
</dbReference>
<dbReference type="PANTHER" id="PTHR34227:SF13">
    <property type="entry name" value="TAT PROOFREADING CHAPERONE DMSD-RELATED"/>
    <property type="match status" value="1"/>
</dbReference>
<sequence>MTATSNLQELQAIARVLHNLLLDYPSESSLQQLVDDQIAQQWPVLTDSPLNKQGKAALALFATKWDSSQINQMKLDYGQLFFGPGEPKAMLWGSVYMGEQQIINDTSTVELMRFYQQFGISFELKYKQPVDHLALFYAVIDQLLEQMMADPKNNVAKEALIILLQQHMLPWAGRCLDLAIEHAETDLYKGVALLAKDFQSSLATTLNVVPMPMRLFR</sequence>
<dbReference type="RefSeq" id="WP_153666339.1">
    <property type="nucleotide sequence ID" value="NZ_JAAIKR010000027.1"/>
</dbReference>
<reference evidence="2 3" key="1">
    <citation type="submission" date="2020-02" db="EMBL/GenBank/DDBJ databases">
        <title>Shewanella WXL01 sp. nov., a marine bacterium isolated from green algae in Luhuitou Fringing Reef (Northern South China Sea).</title>
        <authorList>
            <person name="Wang X."/>
        </authorList>
    </citation>
    <scope>NUCLEOTIDE SEQUENCE [LARGE SCALE GENOMIC DNA]</scope>
    <source>
        <strain evidence="2 3">MCCC 1A01895</strain>
    </source>
</reference>
<dbReference type="SUPFAM" id="SSF89155">
    <property type="entry name" value="TorD-like"/>
    <property type="match status" value="1"/>
</dbReference>